<organism evidence="2 3">
    <name type="scientific">Aspergillus avenaceus</name>
    <dbReference type="NCBI Taxonomy" id="36643"/>
    <lineage>
        <taxon>Eukaryota</taxon>
        <taxon>Fungi</taxon>
        <taxon>Dikarya</taxon>
        <taxon>Ascomycota</taxon>
        <taxon>Pezizomycotina</taxon>
        <taxon>Eurotiomycetes</taxon>
        <taxon>Eurotiomycetidae</taxon>
        <taxon>Eurotiales</taxon>
        <taxon>Aspergillaceae</taxon>
        <taxon>Aspergillus</taxon>
        <taxon>Aspergillus subgen. Circumdati</taxon>
    </lineage>
</organism>
<evidence type="ECO:0000313" key="3">
    <source>
        <dbReference type="Proteomes" id="UP000325780"/>
    </source>
</evidence>
<sequence length="654" mass="73468">MKLRDSINPPRYYQSNYDTPLSHKTLRRRSRTDDAPKCVEFNPNLPPAAFPTLDRLRPLAPRPRPQEQIEEEEEQQQQGIGDSALPSVHHRSGHYDAIKRAQDTVVELDDIPMEEVESYVASNGYQNSIYARNMAQIASTAGVESRLEGMSDSDGEIDHHEPDHDPNWTDLTPRMQVEIFDNLQQRHGQVSAIRMLGLSVQEQELLERFIFGRNAQVELENAQLERMRERQLRELLRIDNSVRNQHVPHRLVFRKISRQATRSLMGRADEDYLICRSDEVRDARRFLAKRGLDPHLVGDWSNTIATTSPVCTDKLDTREAEVQVDSGVGADSDADLLPAIEVVENHGEVSVGAMESFINVAGRGAAAKRGDTVLRNGQWNNGARWLASLYAHDKPYLRAAFEGNKVIHVKIGPEREAQVEDVRTCREPEDSDDPDNPPPYVDPKKIAKSWPPIDLFYSSSRTSRFAVDESQVARYAPIIPRRASALSNSHVLSRTMGGTWSYSSAERHGNHPVTSSERMQQRLEQARLEAQRPKTPETQRMTDMLHDCFKTPRPSPGSEDWSPQTTPGRILAAFYPDEMYFEDALFALESVRPPSPTSNTDWPVVPAATGPTVSSSPLIPSGVGSTQPIADESLQKEAEGVDWTSCIHIPSSSP</sequence>
<dbReference type="EMBL" id="ML742188">
    <property type="protein sequence ID" value="KAE8147843.1"/>
    <property type="molecule type" value="Genomic_DNA"/>
</dbReference>
<feature type="compositionally biased region" description="Basic and acidic residues" evidence="1">
    <location>
        <begin position="418"/>
        <end position="428"/>
    </location>
</feature>
<gene>
    <name evidence="2" type="ORF">BDV25DRAFT_142361</name>
</gene>
<name>A0A5N6TN95_ASPAV</name>
<feature type="region of interest" description="Disordered" evidence="1">
    <location>
        <begin position="501"/>
        <end position="521"/>
    </location>
</feature>
<feature type="region of interest" description="Disordered" evidence="1">
    <location>
        <begin position="148"/>
        <end position="168"/>
    </location>
</feature>
<evidence type="ECO:0000313" key="2">
    <source>
        <dbReference type="EMBL" id="KAE8147843.1"/>
    </source>
</evidence>
<proteinExistence type="predicted"/>
<feature type="region of interest" description="Disordered" evidence="1">
    <location>
        <begin position="1"/>
        <end position="91"/>
    </location>
</feature>
<keyword evidence="3" id="KW-1185">Reference proteome</keyword>
<dbReference type="Proteomes" id="UP000325780">
    <property type="component" value="Unassembled WGS sequence"/>
</dbReference>
<evidence type="ECO:0000256" key="1">
    <source>
        <dbReference type="SAM" id="MobiDB-lite"/>
    </source>
</evidence>
<feature type="compositionally biased region" description="Basic and acidic residues" evidence="1">
    <location>
        <begin position="156"/>
        <end position="167"/>
    </location>
</feature>
<protein>
    <submittedName>
        <fullName evidence="2">Uncharacterized protein</fullName>
    </submittedName>
</protein>
<feature type="region of interest" description="Disordered" evidence="1">
    <location>
        <begin position="418"/>
        <end position="444"/>
    </location>
</feature>
<dbReference type="AlphaFoldDB" id="A0A5N6TN95"/>
<dbReference type="OrthoDB" id="5378502at2759"/>
<reference evidence="2 3" key="1">
    <citation type="submission" date="2019-04" db="EMBL/GenBank/DDBJ databases">
        <title>Friends and foes A comparative genomics study of 23 Aspergillus species from section Flavi.</title>
        <authorList>
            <consortium name="DOE Joint Genome Institute"/>
            <person name="Kjaerbolling I."/>
            <person name="Vesth T."/>
            <person name="Frisvad J.C."/>
            <person name="Nybo J.L."/>
            <person name="Theobald S."/>
            <person name="Kildgaard S."/>
            <person name="Isbrandt T."/>
            <person name="Kuo A."/>
            <person name="Sato A."/>
            <person name="Lyhne E.K."/>
            <person name="Kogle M.E."/>
            <person name="Wiebenga A."/>
            <person name="Kun R.S."/>
            <person name="Lubbers R.J."/>
            <person name="Makela M.R."/>
            <person name="Barry K."/>
            <person name="Chovatia M."/>
            <person name="Clum A."/>
            <person name="Daum C."/>
            <person name="Haridas S."/>
            <person name="He G."/>
            <person name="LaButti K."/>
            <person name="Lipzen A."/>
            <person name="Mondo S."/>
            <person name="Riley R."/>
            <person name="Salamov A."/>
            <person name="Simmons B.A."/>
            <person name="Magnuson J.K."/>
            <person name="Henrissat B."/>
            <person name="Mortensen U.H."/>
            <person name="Larsen T.O."/>
            <person name="Devries R.P."/>
            <person name="Grigoriev I.V."/>
            <person name="Machida M."/>
            <person name="Baker S.E."/>
            <person name="Andersen M.R."/>
        </authorList>
    </citation>
    <scope>NUCLEOTIDE SEQUENCE [LARGE SCALE GENOMIC DNA]</scope>
    <source>
        <strain evidence="2 3">IBT 18842</strain>
    </source>
</reference>
<accession>A0A5N6TN95</accession>